<sequence length="101" mass="11105">MSLGKLVDYATATVGEVVLAYLVALIAPGGTLTFAKLVLAFKLNVFALPLSWTPALSLPPWCWYVVAVVWIRQWLYLSPYSAGDVAAQLEEDYAALRGRWS</sequence>
<feature type="transmembrane region" description="Helical" evidence="1">
    <location>
        <begin position="20"/>
        <end position="39"/>
    </location>
</feature>
<protein>
    <submittedName>
        <fullName evidence="2">Uncharacterized protein</fullName>
    </submittedName>
</protein>
<evidence type="ECO:0000313" key="3">
    <source>
        <dbReference type="Proteomes" id="UP000628840"/>
    </source>
</evidence>
<evidence type="ECO:0000256" key="1">
    <source>
        <dbReference type="SAM" id="Phobius"/>
    </source>
</evidence>
<keyword evidence="3" id="KW-1185">Reference proteome</keyword>
<dbReference type="AlphaFoldDB" id="A0A830FCT0"/>
<name>A0A830FCT0_9EURY</name>
<dbReference type="Proteomes" id="UP000628840">
    <property type="component" value="Unassembled WGS sequence"/>
</dbReference>
<keyword evidence="1" id="KW-0472">Membrane</keyword>
<evidence type="ECO:0000313" key="2">
    <source>
        <dbReference type="EMBL" id="GGL33971.1"/>
    </source>
</evidence>
<proteinExistence type="predicted"/>
<keyword evidence="1" id="KW-1133">Transmembrane helix</keyword>
<accession>A0A830FCT0</accession>
<gene>
    <name evidence="2" type="ORF">GCM10009037_16990</name>
</gene>
<dbReference type="OrthoDB" id="350171at2157"/>
<dbReference type="RefSeq" id="WP_188882654.1">
    <property type="nucleotide sequence ID" value="NZ_BMPF01000002.1"/>
</dbReference>
<comment type="caution">
    <text evidence="2">The sequence shown here is derived from an EMBL/GenBank/DDBJ whole genome shotgun (WGS) entry which is preliminary data.</text>
</comment>
<feature type="transmembrane region" description="Helical" evidence="1">
    <location>
        <begin position="46"/>
        <end position="71"/>
    </location>
</feature>
<keyword evidence="1" id="KW-0812">Transmembrane</keyword>
<reference evidence="2 3" key="1">
    <citation type="journal article" date="2019" name="Int. J. Syst. Evol. Microbiol.">
        <title>The Global Catalogue of Microorganisms (GCM) 10K type strain sequencing project: providing services to taxonomists for standard genome sequencing and annotation.</title>
        <authorList>
            <consortium name="The Broad Institute Genomics Platform"/>
            <consortium name="The Broad Institute Genome Sequencing Center for Infectious Disease"/>
            <person name="Wu L."/>
            <person name="Ma J."/>
        </authorList>
    </citation>
    <scope>NUCLEOTIDE SEQUENCE [LARGE SCALE GENOMIC DNA]</scope>
    <source>
        <strain evidence="2 3">JCM 19585</strain>
    </source>
</reference>
<organism evidence="2 3">
    <name type="scientific">Halarchaeum grantii</name>
    <dbReference type="NCBI Taxonomy" id="1193105"/>
    <lineage>
        <taxon>Archaea</taxon>
        <taxon>Methanobacteriati</taxon>
        <taxon>Methanobacteriota</taxon>
        <taxon>Stenosarchaea group</taxon>
        <taxon>Halobacteria</taxon>
        <taxon>Halobacteriales</taxon>
        <taxon>Halobacteriaceae</taxon>
    </lineage>
</organism>
<dbReference type="EMBL" id="BMPF01000002">
    <property type="protein sequence ID" value="GGL33971.1"/>
    <property type="molecule type" value="Genomic_DNA"/>
</dbReference>